<dbReference type="InterPro" id="IPR014189">
    <property type="entry name" value="Quinone_OxRdtase_PIG3"/>
</dbReference>
<dbReference type="SMART" id="SM00829">
    <property type="entry name" value="PKS_ER"/>
    <property type="match status" value="1"/>
</dbReference>
<dbReference type="Pfam" id="PF08240">
    <property type="entry name" value="ADH_N"/>
    <property type="match status" value="1"/>
</dbReference>
<dbReference type="PANTHER" id="PTHR48106:SF8">
    <property type="entry name" value="OS02G0805600 PROTEIN"/>
    <property type="match status" value="1"/>
</dbReference>
<dbReference type="InterPro" id="IPR013154">
    <property type="entry name" value="ADH-like_N"/>
</dbReference>
<dbReference type="RefSeq" id="WP_379954541.1">
    <property type="nucleotide sequence ID" value="NZ_JAUYVI010000002.1"/>
</dbReference>
<dbReference type="InterPro" id="IPR036291">
    <property type="entry name" value="NAD(P)-bd_dom_sf"/>
</dbReference>
<name>A0ABU0YIT7_9PROT</name>
<organism evidence="4 5">
    <name type="scientific">Dongia sedimenti</name>
    <dbReference type="NCBI Taxonomy" id="3064282"/>
    <lineage>
        <taxon>Bacteria</taxon>
        <taxon>Pseudomonadati</taxon>
        <taxon>Pseudomonadota</taxon>
        <taxon>Alphaproteobacteria</taxon>
        <taxon>Rhodospirillales</taxon>
        <taxon>Dongiaceae</taxon>
        <taxon>Dongia</taxon>
    </lineage>
</organism>
<accession>A0ABU0YIT7</accession>
<dbReference type="Pfam" id="PF00107">
    <property type="entry name" value="ADH_zinc_N"/>
    <property type="match status" value="1"/>
</dbReference>
<dbReference type="Gene3D" id="3.40.50.720">
    <property type="entry name" value="NAD(P)-binding Rossmann-like Domain"/>
    <property type="match status" value="1"/>
</dbReference>
<dbReference type="InterPro" id="IPR020843">
    <property type="entry name" value="ER"/>
</dbReference>
<evidence type="ECO:0000313" key="5">
    <source>
        <dbReference type="Proteomes" id="UP001230156"/>
    </source>
</evidence>
<reference evidence="5" key="1">
    <citation type="submission" date="2023-08" db="EMBL/GenBank/DDBJ databases">
        <title>Rhodospirillaceae gen. nov., a novel taxon isolated from the Yangtze River Yuezi River estuary sludge.</title>
        <authorList>
            <person name="Ruan L."/>
        </authorList>
    </citation>
    <scope>NUCLEOTIDE SEQUENCE [LARGE SCALE GENOMIC DNA]</scope>
    <source>
        <strain evidence="5">R-7</strain>
    </source>
</reference>
<evidence type="ECO:0000313" key="4">
    <source>
        <dbReference type="EMBL" id="MDQ7247137.1"/>
    </source>
</evidence>
<proteinExistence type="predicted"/>
<dbReference type="SUPFAM" id="SSF50129">
    <property type="entry name" value="GroES-like"/>
    <property type="match status" value="1"/>
</dbReference>
<keyword evidence="5" id="KW-1185">Reference proteome</keyword>
<keyword evidence="2" id="KW-0560">Oxidoreductase</keyword>
<dbReference type="SUPFAM" id="SSF51735">
    <property type="entry name" value="NAD(P)-binding Rossmann-fold domains"/>
    <property type="match status" value="1"/>
</dbReference>
<protein>
    <submittedName>
        <fullName evidence="4">NAD(P)H-quinone oxidoreductase</fullName>
    </submittedName>
</protein>
<dbReference type="CDD" id="cd05276">
    <property type="entry name" value="p53_inducible_oxidoreductase"/>
    <property type="match status" value="1"/>
</dbReference>
<feature type="domain" description="Enoyl reductase (ER)" evidence="3">
    <location>
        <begin position="20"/>
        <end position="333"/>
    </location>
</feature>
<dbReference type="NCBIfam" id="TIGR02824">
    <property type="entry name" value="quinone_pig3"/>
    <property type="match status" value="1"/>
</dbReference>
<evidence type="ECO:0000259" key="3">
    <source>
        <dbReference type="SMART" id="SM00829"/>
    </source>
</evidence>
<dbReference type="InterPro" id="IPR013149">
    <property type="entry name" value="ADH-like_C"/>
</dbReference>
<sequence>MTLPTNLPTEMNCIVLDGFGGPEVLKSGKRPTPVVAAEEVLIKVAAAGVNRPDVLQRTGNYTPPPGASDLPGLEVAGTIAAVGSGVRDWKVGDPVMALVAGGGYAEYCAAPAPQCLPVPKGFSLVEAAAVPETFFTVWTNVFDRGRLKAGETFLVHGGSSGIGTTAIQLAHQFGAKVITTVGGADKAEACRKLGADLAINYREQDFVEAVMKFTEKRGADLILDMVGGDYINRNLACLAFDGRLVQIAFMQGAKAEINLAHVMMKRQTITGSTLRPRSIAQKGEIAAALKQHVLPLFEAGQAKPVIYRTLKLAEAAEAHRLMESSAHIGKIVLTV</sequence>
<dbReference type="Gene3D" id="3.90.180.10">
    <property type="entry name" value="Medium-chain alcohol dehydrogenases, catalytic domain"/>
    <property type="match status" value="1"/>
</dbReference>
<dbReference type="EMBL" id="JAUYVI010000002">
    <property type="protein sequence ID" value="MDQ7247137.1"/>
    <property type="molecule type" value="Genomic_DNA"/>
</dbReference>
<dbReference type="Proteomes" id="UP001230156">
    <property type="component" value="Unassembled WGS sequence"/>
</dbReference>
<evidence type="ECO:0000256" key="1">
    <source>
        <dbReference type="ARBA" id="ARBA00022857"/>
    </source>
</evidence>
<dbReference type="InterPro" id="IPR011032">
    <property type="entry name" value="GroES-like_sf"/>
</dbReference>
<keyword evidence="1" id="KW-0521">NADP</keyword>
<gene>
    <name evidence="4" type="ORF">Q8A70_05650</name>
</gene>
<comment type="caution">
    <text evidence="4">The sequence shown here is derived from an EMBL/GenBank/DDBJ whole genome shotgun (WGS) entry which is preliminary data.</text>
</comment>
<evidence type="ECO:0000256" key="2">
    <source>
        <dbReference type="ARBA" id="ARBA00023002"/>
    </source>
</evidence>
<dbReference type="PANTHER" id="PTHR48106">
    <property type="entry name" value="QUINONE OXIDOREDUCTASE PIG3-RELATED"/>
    <property type="match status" value="1"/>
</dbReference>